<reference evidence="7" key="1">
    <citation type="journal article" date="2014" name="Front. Microbiol.">
        <title>High frequency of phylogenetically diverse reductive dehalogenase-homologous genes in deep subseafloor sedimentary metagenomes.</title>
        <authorList>
            <person name="Kawai M."/>
            <person name="Futagami T."/>
            <person name="Toyoda A."/>
            <person name="Takaki Y."/>
            <person name="Nishi S."/>
            <person name="Hori S."/>
            <person name="Arai W."/>
            <person name="Tsubouchi T."/>
            <person name="Morono Y."/>
            <person name="Uchiyama I."/>
            <person name="Ito T."/>
            <person name="Fujiyama A."/>
            <person name="Inagaki F."/>
            <person name="Takami H."/>
        </authorList>
    </citation>
    <scope>NUCLEOTIDE SEQUENCE</scope>
    <source>
        <strain evidence="7">Expedition CK06-06</strain>
    </source>
</reference>
<evidence type="ECO:0000313" key="7">
    <source>
        <dbReference type="EMBL" id="GAI49372.1"/>
    </source>
</evidence>
<accession>X1NZ79</accession>
<sequence>DQYTCFHQKPVVKKGQKIKKGDLLADGGAMSQGYLALGENILVAFLSWRGGNFEDAILISERLVKDDAYTSIHIESFSCDVRETKLGPEITTSDIPNVSEEKLKDLDEEGIVRIGAEVGPNAILVGKISPKGEADLTAEERLLRAIFGEKAREVKDTSLSMEHGKRGRVVGIKVFSRDLGYKVGARGYKKN</sequence>
<feature type="domain" description="DNA-directed RNA polymerase subunit 2 hybrid-binding" evidence="6">
    <location>
        <begin position="4"/>
        <end position="179"/>
    </location>
</feature>
<evidence type="ECO:0000256" key="5">
    <source>
        <dbReference type="ARBA" id="ARBA00023163"/>
    </source>
</evidence>
<dbReference type="GO" id="GO:0000428">
    <property type="term" value="C:DNA-directed RNA polymerase complex"/>
    <property type="evidence" value="ECO:0007669"/>
    <property type="project" value="UniProtKB-KW"/>
</dbReference>
<evidence type="ECO:0000256" key="2">
    <source>
        <dbReference type="ARBA" id="ARBA00022478"/>
    </source>
</evidence>
<dbReference type="PANTHER" id="PTHR20856">
    <property type="entry name" value="DNA-DIRECTED RNA POLYMERASE I SUBUNIT 2"/>
    <property type="match status" value="1"/>
</dbReference>
<dbReference type="InterPro" id="IPR037033">
    <property type="entry name" value="DNA-dir_RNAP_su2_hyb_sf"/>
</dbReference>
<dbReference type="GO" id="GO:0032549">
    <property type="term" value="F:ribonucleoside binding"/>
    <property type="evidence" value="ECO:0007669"/>
    <property type="project" value="InterPro"/>
</dbReference>
<dbReference type="Pfam" id="PF00562">
    <property type="entry name" value="RNA_pol_Rpb2_6"/>
    <property type="match status" value="1"/>
</dbReference>
<comment type="caution">
    <text evidence="7">The sequence shown here is derived from an EMBL/GenBank/DDBJ whole genome shotgun (WGS) entry which is preliminary data.</text>
</comment>
<dbReference type="AlphaFoldDB" id="X1NZ79"/>
<dbReference type="Gene3D" id="2.40.270.10">
    <property type="entry name" value="DNA-directed RNA polymerase, subunit 2, domain 6"/>
    <property type="match status" value="1"/>
</dbReference>
<feature type="non-terminal residue" evidence="7">
    <location>
        <position position="1"/>
    </location>
</feature>
<dbReference type="Gene3D" id="2.40.50.150">
    <property type="match status" value="1"/>
</dbReference>
<evidence type="ECO:0000259" key="6">
    <source>
        <dbReference type="Pfam" id="PF00562"/>
    </source>
</evidence>
<proteinExistence type="predicted"/>
<organism evidence="7">
    <name type="scientific">marine sediment metagenome</name>
    <dbReference type="NCBI Taxonomy" id="412755"/>
    <lineage>
        <taxon>unclassified sequences</taxon>
        <taxon>metagenomes</taxon>
        <taxon>ecological metagenomes</taxon>
    </lineage>
</organism>
<evidence type="ECO:0000256" key="1">
    <source>
        <dbReference type="ARBA" id="ARBA00012418"/>
    </source>
</evidence>
<dbReference type="EC" id="2.7.7.6" evidence="1"/>
<protein>
    <recommendedName>
        <fullName evidence="1">DNA-directed RNA polymerase</fullName>
        <ecNumber evidence="1">2.7.7.6</ecNumber>
    </recommendedName>
</protein>
<dbReference type="GO" id="GO:0003899">
    <property type="term" value="F:DNA-directed RNA polymerase activity"/>
    <property type="evidence" value="ECO:0007669"/>
    <property type="project" value="UniProtKB-EC"/>
</dbReference>
<dbReference type="EMBL" id="BARV01038626">
    <property type="protein sequence ID" value="GAI49372.1"/>
    <property type="molecule type" value="Genomic_DNA"/>
</dbReference>
<keyword evidence="5" id="KW-0804">Transcription</keyword>
<dbReference type="InterPro" id="IPR007120">
    <property type="entry name" value="DNA-dir_RNAP_su2_dom"/>
</dbReference>
<evidence type="ECO:0000256" key="4">
    <source>
        <dbReference type="ARBA" id="ARBA00022695"/>
    </source>
</evidence>
<gene>
    <name evidence="7" type="ORF">S06H3_59449</name>
</gene>
<keyword evidence="2" id="KW-0240">DNA-directed RNA polymerase</keyword>
<dbReference type="GO" id="GO:0003677">
    <property type="term" value="F:DNA binding"/>
    <property type="evidence" value="ECO:0007669"/>
    <property type="project" value="InterPro"/>
</dbReference>
<name>X1NZ79_9ZZZZ</name>
<dbReference type="SUPFAM" id="SSF64484">
    <property type="entry name" value="beta and beta-prime subunits of DNA dependent RNA-polymerase"/>
    <property type="match status" value="1"/>
</dbReference>
<evidence type="ECO:0000256" key="3">
    <source>
        <dbReference type="ARBA" id="ARBA00022679"/>
    </source>
</evidence>
<dbReference type="GO" id="GO:0006351">
    <property type="term" value="P:DNA-templated transcription"/>
    <property type="evidence" value="ECO:0007669"/>
    <property type="project" value="InterPro"/>
</dbReference>
<keyword evidence="3" id="KW-0808">Transferase</keyword>
<keyword evidence="4" id="KW-0548">Nucleotidyltransferase</keyword>
<dbReference type="InterPro" id="IPR015712">
    <property type="entry name" value="DNA-dir_RNA_pol_su2"/>
</dbReference>
<dbReference type="InterPro" id="IPR014724">
    <property type="entry name" value="RNA_pol_RPB2_OB-fold"/>
</dbReference>